<dbReference type="AlphaFoldDB" id="A0A1X7I8S4"/>
<evidence type="ECO:0000259" key="4">
    <source>
        <dbReference type="Pfam" id="PF17676"/>
    </source>
</evidence>
<keyword evidence="5" id="KW-0121">Carboxypeptidase</keyword>
<dbReference type="InterPro" id="IPR029062">
    <property type="entry name" value="Class_I_gatase-like"/>
</dbReference>
<dbReference type="RefSeq" id="WP_085548829.1">
    <property type="nucleotide sequence ID" value="NZ_FXAR01000001.1"/>
</dbReference>
<name>A0A1X7I8S4_9CORY</name>
<dbReference type="Pfam" id="PF17676">
    <property type="entry name" value="Peptidase_S66C"/>
    <property type="match status" value="1"/>
</dbReference>
<evidence type="ECO:0000259" key="3">
    <source>
        <dbReference type="Pfam" id="PF02016"/>
    </source>
</evidence>
<dbReference type="OrthoDB" id="9807329at2"/>
<feature type="domain" description="LD-carboxypeptidase N-terminal" evidence="3">
    <location>
        <begin position="4"/>
        <end position="118"/>
    </location>
</feature>
<protein>
    <submittedName>
        <fullName evidence="5">Muramoyltetrapeptide carboxypeptidase LdcA (Peptidoglycan recycling)</fullName>
    </submittedName>
</protein>
<keyword evidence="6" id="KW-1185">Reference proteome</keyword>
<dbReference type="EMBL" id="FXAR01000001">
    <property type="protein sequence ID" value="SMG10970.1"/>
    <property type="molecule type" value="Genomic_DNA"/>
</dbReference>
<dbReference type="PANTHER" id="PTHR30237">
    <property type="entry name" value="MURAMOYLTETRAPEPTIDE CARBOXYPEPTIDASE"/>
    <property type="match status" value="1"/>
</dbReference>
<dbReference type="STRING" id="1610489.SAMN06295981_0549"/>
<gene>
    <name evidence="5" type="ORF">SAMN06295981_0549</name>
</gene>
<evidence type="ECO:0000256" key="2">
    <source>
        <dbReference type="ARBA" id="ARBA00022801"/>
    </source>
</evidence>
<dbReference type="InterPro" id="IPR027461">
    <property type="entry name" value="Carboxypeptidase_A_C_sf"/>
</dbReference>
<dbReference type="PANTHER" id="PTHR30237:SF4">
    <property type="entry name" value="LD-CARBOXYPEPTIDASE C-TERMINAL DOMAIN-CONTAINING PROTEIN"/>
    <property type="match status" value="1"/>
</dbReference>
<dbReference type="SUPFAM" id="SSF141986">
    <property type="entry name" value="LD-carboxypeptidase A C-terminal domain-like"/>
    <property type="match status" value="1"/>
</dbReference>
<accession>A0A1X7I8S4</accession>
<dbReference type="InterPro" id="IPR027478">
    <property type="entry name" value="LdcA_N"/>
</dbReference>
<dbReference type="InterPro" id="IPR040449">
    <property type="entry name" value="Peptidase_S66_N"/>
</dbReference>
<dbReference type="GO" id="GO:0004180">
    <property type="term" value="F:carboxypeptidase activity"/>
    <property type="evidence" value="ECO:0007669"/>
    <property type="project" value="UniProtKB-KW"/>
</dbReference>
<dbReference type="Pfam" id="PF02016">
    <property type="entry name" value="Peptidase_S66"/>
    <property type="match status" value="1"/>
</dbReference>
<dbReference type="InterPro" id="IPR040921">
    <property type="entry name" value="Peptidase_S66C"/>
</dbReference>
<proteinExistence type="inferred from homology"/>
<dbReference type="CDD" id="cd07062">
    <property type="entry name" value="Peptidase_S66_mccF_like"/>
    <property type="match status" value="1"/>
</dbReference>
<dbReference type="SUPFAM" id="SSF52317">
    <property type="entry name" value="Class I glutamine amidotransferase-like"/>
    <property type="match status" value="1"/>
</dbReference>
<dbReference type="InterPro" id="IPR003507">
    <property type="entry name" value="S66_fam"/>
</dbReference>
<dbReference type="Gene3D" id="3.50.30.60">
    <property type="entry name" value="LD-carboxypeptidase A C-terminal domain-like"/>
    <property type="match status" value="1"/>
</dbReference>
<evidence type="ECO:0000313" key="5">
    <source>
        <dbReference type="EMBL" id="SMG10970.1"/>
    </source>
</evidence>
<reference evidence="6" key="1">
    <citation type="submission" date="2017-04" db="EMBL/GenBank/DDBJ databases">
        <authorList>
            <person name="Varghese N."/>
            <person name="Submissions S."/>
        </authorList>
    </citation>
    <scope>NUCLEOTIDE SEQUENCE [LARGE SCALE GENOMIC DNA]</scope>
    <source>
        <strain evidence="6">VDS</strain>
    </source>
</reference>
<organism evidence="5 6">
    <name type="scientific">Corynebacterium pollutisoli</name>
    <dbReference type="NCBI Taxonomy" id="1610489"/>
    <lineage>
        <taxon>Bacteria</taxon>
        <taxon>Bacillati</taxon>
        <taxon>Actinomycetota</taxon>
        <taxon>Actinomycetes</taxon>
        <taxon>Mycobacteriales</taxon>
        <taxon>Corynebacteriaceae</taxon>
        <taxon>Corynebacterium</taxon>
    </lineage>
</organism>
<dbReference type="Proteomes" id="UP000193309">
    <property type="component" value="Unassembled WGS sequence"/>
</dbReference>
<keyword evidence="5" id="KW-0645">Protease</keyword>
<dbReference type="Gene3D" id="3.40.50.10740">
    <property type="entry name" value="Class I glutamine amidotransferase-like"/>
    <property type="match status" value="1"/>
</dbReference>
<feature type="domain" description="LD-carboxypeptidase C-terminal" evidence="4">
    <location>
        <begin position="192"/>
        <end position="317"/>
    </location>
</feature>
<evidence type="ECO:0000313" key="6">
    <source>
        <dbReference type="Proteomes" id="UP000193309"/>
    </source>
</evidence>
<sequence>MTRVAVLSPSFAAPGAYPSVHEQALERLRALGLEPVEFPTTRQVGASPEDRARDITAAFADGSIAAVLASVGGNDQITVTRHLDAEVIRANPKPFLGYSDNTNLLNLLWQLGVPGFYGGSTQVQIGPGPYVEDYHLISFLAALRGAGEIEVTLPADSEDHGPDWDDPRALTEFGHRTPCDPLEWFGPPRIVEGRTWGGCLEVLAQLGIAGRFPGVGKLQGGILLLEASERLTPTDVVTDIVRALGEGGILGAVDGVMLARTPTTSLDTDATLSRREQIDIVADTVRRYNPDAVMCAGVPFGHTRPQWILPYGGRVRLDGVDKRVVADYAFSGFMQA</sequence>
<comment type="similarity">
    <text evidence="1">Belongs to the peptidase S66 family.</text>
</comment>
<evidence type="ECO:0000256" key="1">
    <source>
        <dbReference type="ARBA" id="ARBA00010233"/>
    </source>
</evidence>
<keyword evidence="2" id="KW-0378">Hydrolase</keyword>